<feature type="domain" description="DUF403" evidence="1">
    <location>
        <begin position="540"/>
        <end position="847"/>
    </location>
</feature>
<accession>A0ABS5E0W9</accession>
<keyword evidence="4" id="KW-1185">Reference proteome</keyword>
<evidence type="ECO:0000313" key="4">
    <source>
        <dbReference type="Proteomes" id="UP000672097"/>
    </source>
</evidence>
<dbReference type="Pfam" id="PF04168">
    <property type="entry name" value="Alpha-E"/>
    <property type="match status" value="1"/>
</dbReference>
<dbReference type="SUPFAM" id="SSF56059">
    <property type="entry name" value="Glutathione synthetase ATP-binding domain-like"/>
    <property type="match status" value="1"/>
</dbReference>
<organism evidence="3 4">
    <name type="scientific">Ideonella paludis</name>
    <dbReference type="NCBI Taxonomy" id="1233411"/>
    <lineage>
        <taxon>Bacteria</taxon>
        <taxon>Pseudomonadati</taxon>
        <taxon>Pseudomonadota</taxon>
        <taxon>Betaproteobacteria</taxon>
        <taxon>Burkholderiales</taxon>
        <taxon>Sphaerotilaceae</taxon>
        <taxon>Ideonella</taxon>
    </lineage>
</organism>
<evidence type="ECO:0000259" key="1">
    <source>
        <dbReference type="Pfam" id="PF04168"/>
    </source>
</evidence>
<reference evidence="3 4" key="1">
    <citation type="submission" date="2021-04" db="EMBL/GenBank/DDBJ databases">
        <title>The genome sequence of type strain Ideonella paludis KCTC 32238.</title>
        <authorList>
            <person name="Liu Y."/>
        </authorList>
    </citation>
    <scope>NUCLEOTIDE SEQUENCE [LARGE SCALE GENOMIC DNA]</scope>
    <source>
        <strain evidence="3 4">KCTC 32238</strain>
    </source>
</reference>
<evidence type="ECO:0000313" key="3">
    <source>
        <dbReference type="EMBL" id="MBQ0936949.1"/>
    </source>
</evidence>
<sequence>MSARSSLSPLAEDALAWLHPWVLPGQPLHYSEWCQGGATTAPLWQQFFAASGVAQPEGLNARAAQVRHRVREDGASYNVFGDGHEATRPWPLELLPMLLSPTDWAQISSGAVQRARLMNAAMADVYGPRLLLNEGLLPPQLVLAHPQYLRALHGVRPLGDVHLHVLALDLARGPEGQWWVLAQRTQAPSGLGYLLENRAIVGPQFPGSLQALRVQRLDGAYRAFMQGLLRLSPAGERSRVVLLTPGRHNETYFEQVFLARHLGLTLVEGSDLTVRANRVFLKTLHGLEPVHVVLRRVDDEFLDPLELRADSTLGVPGLLQAMRSGQVVVANAPGAGWLESPGLAAFWPGVAERLLGETLSLPASEAWWCGEGSVWQTFKGDLSGFVVAPTFTASSTTHSFAPRVADALSPAARAEWVQAISADPAAHTLQARVRPSETPVWRGGHLAAHPAVLRVFVLSDGQGGWQAVPGGLVRIAAQGDGGDDPWLSMQRGSASADAWVVGEPAMAHAGPATPEPADLRPPLREPLSPAALAEAPRIVTSRAAENLFWLGRYTERADAQVALARLMVASHTDAPAPLWAALEHMARMAGLVDEEAPPWPSVPALVGSLSQQLGDPHGSVSLAYNLQCLKACASGLRDRLASEHWALIHEAEANVRQRLGPLAQQAANPPDTLAVLTFSAMQLAAITGAQTDRMMRDDGWRLLSVGRHIERMDYLAQVLDIGLAHGLPELDEGAAALLQLFDATITFRAQFQGRREMLPLLHLLVHDADSPRSLAWVASTLKNRLRRLAQHDPDWAEAWAQRLPNPSTWVLPQSMGDQAGVAALREALCVASAQMAGLSDAIAQRLFAHVSMSFSPEVPLRRSFSFGGTEQ</sequence>
<proteinExistence type="predicted"/>
<gene>
    <name evidence="3" type="ORF">KAK11_16600</name>
</gene>
<feature type="domain" description="Circularly permuted ATP-grasp type 2" evidence="2">
    <location>
        <begin position="96"/>
        <end position="476"/>
    </location>
</feature>
<dbReference type="Proteomes" id="UP000672097">
    <property type="component" value="Unassembled WGS sequence"/>
</dbReference>
<dbReference type="PANTHER" id="PTHR34595:SF2">
    <property type="entry name" value="BLR2978 PROTEIN"/>
    <property type="match status" value="1"/>
</dbReference>
<dbReference type="Pfam" id="PF14403">
    <property type="entry name" value="CP_ATPgrasp_2"/>
    <property type="match status" value="1"/>
</dbReference>
<dbReference type="EMBL" id="JAGQDG010000006">
    <property type="protein sequence ID" value="MBQ0936949.1"/>
    <property type="molecule type" value="Genomic_DNA"/>
</dbReference>
<protein>
    <submittedName>
        <fullName evidence="3">Circularly permuted type 2 ATP-grasp protein</fullName>
    </submittedName>
</protein>
<name>A0ABS5E0W9_9BURK</name>
<dbReference type="InterPro" id="IPR007296">
    <property type="entry name" value="DUF403"/>
</dbReference>
<dbReference type="InterPro" id="IPR025841">
    <property type="entry name" value="CP_ATPgrasp_2"/>
</dbReference>
<dbReference type="PANTHER" id="PTHR34595">
    <property type="entry name" value="BLR5612 PROTEIN"/>
    <property type="match status" value="1"/>
</dbReference>
<evidence type="ECO:0000259" key="2">
    <source>
        <dbReference type="Pfam" id="PF14403"/>
    </source>
</evidence>
<dbReference type="RefSeq" id="WP_210810348.1">
    <property type="nucleotide sequence ID" value="NZ_JAGQDG010000006.1"/>
</dbReference>
<comment type="caution">
    <text evidence="3">The sequence shown here is derived from an EMBL/GenBank/DDBJ whole genome shotgun (WGS) entry which is preliminary data.</text>
</comment>
<dbReference type="Gene3D" id="3.40.50.11290">
    <property type="match status" value="1"/>
</dbReference>
<dbReference type="InterPro" id="IPR051680">
    <property type="entry name" value="ATP-dep_Glu-Cys_Ligase-2"/>
</dbReference>